<proteinExistence type="predicted"/>
<accession>A0A1Y1YGB2</accession>
<sequence length="536" mass="61164">MSSGLSISLLELNTFGHSICALLIAFLWWDKPLDVSEPTLIKVEGQELEELCAFMCMSSFLEGQEEFSLFRRPGYSFPFKIPEPFWITRAHPKDLAPLADQYCLESVGTRAKREHAVQPPLRTLAGGDHTNGNNAPTESGSARVEGDSGNPNADPLIIGERAEQTSGFLNVNEERNNQGEDANESREAPDVRSRNSPVMHSETVDVHQTEEHESEPSLPEEIRHAEQHASMADNPTGMTEREGQAGERNVEMGNRDNVAEGNRADEDSSDASQSPPLPKGLFPIWEEEMLYGFKLRFLGDPLAPEYFGTLHQNRPYLLLRPTDLIRWKLASQAIERHRWYTHNTYSESFVSIPIWNKEWLNHNLVTLRDPDWIPGFLMIAASSRDLLLYMGMTAACAIYGGMHLLAWNAHFPSTAESILWRLSSVAVAAYGPVYLPNVLYESLGNYLLKRRRRKDQRLEWHWWRDKNIDNGQWYSIVDSVSYYAHRVWIGAYFGGYVPLFFLGRGYLVIECFMNLFHLPESVLQTPNWSQYFPHIN</sequence>
<dbReference type="PANTHER" id="PTHR35043">
    <property type="entry name" value="TRANSCRIPTION FACTOR DOMAIN-CONTAINING PROTEIN"/>
    <property type="match status" value="1"/>
</dbReference>
<feature type="compositionally biased region" description="Polar residues" evidence="1">
    <location>
        <begin position="130"/>
        <end position="140"/>
    </location>
</feature>
<keyword evidence="2" id="KW-0472">Membrane</keyword>
<feature type="region of interest" description="Disordered" evidence="1">
    <location>
        <begin position="174"/>
        <end position="278"/>
    </location>
</feature>
<name>A0A1Y1YGB2_9PLEO</name>
<protein>
    <submittedName>
        <fullName evidence="3">Uncharacterized protein</fullName>
    </submittedName>
</protein>
<evidence type="ECO:0000256" key="1">
    <source>
        <dbReference type="SAM" id="MobiDB-lite"/>
    </source>
</evidence>
<feature type="transmembrane region" description="Helical" evidence="2">
    <location>
        <begin position="386"/>
        <end position="407"/>
    </location>
</feature>
<reference evidence="3 4" key="1">
    <citation type="submission" date="2016-07" db="EMBL/GenBank/DDBJ databases">
        <title>Pervasive Adenine N6-methylation of Active Genes in Fungi.</title>
        <authorList>
            <consortium name="DOE Joint Genome Institute"/>
            <person name="Mondo S.J."/>
            <person name="Dannebaum R.O."/>
            <person name="Kuo R.C."/>
            <person name="Labutti K."/>
            <person name="Haridas S."/>
            <person name="Kuo A."/>
            <person name="Salamov A."/>
            <person name="Ahrendt S.R."/>
            <person name="Lipzen A."/>
            <person name="Sullivan W."/>
            <person name="Andreopoulos W.B."/>
            <person name="Clum A."/>
            <person name="Lindquist E."/>
            <person name="Daum C."/>
            <person name="Ramamoorthy G.K."/>
            <person name="Gryganskyi A."/>
            <person name="Culley D."/>
            <person name="Magnuson J.K."/>
            <person name="James T.Y."/>
            <person name="O'Malley M.A."/>
            <person name="Stajich J.E."/>
            <person name="Spatafora J.W."/>
            <person name="Visel A."/>
            <person name="Grigoriev I.V."/>
        </authorList>
    </citation>
    <scope>NUCLEOTIDE SEQUENCE [LARGE SCALE GENOMIC DNA]</scope>
    <source>
        <strain evidence="3 4">CBS 115471</strain>
    </source>
</reference>
<feature type="transmembrane region" description="Helical" evidence="2">
    <location>
        <begin position="427"/>
        <end position="448"/>
    </location>
</feature>
<keyword evidence="2" id="KW-1133">Transmembrane helix</keyword>
<feature type="compositionally biased region" description="Basic and acidic residues" evidence="1">
    <location>
        <begin position="239"/>
        <end position="266"/>
    </location>
</feature>
<feature type="region of interest" description="Disordered" evidence="1">
    <location>
        <begin position="113"/>
        <end position="156"/>
    </location>
</feature>
<feature type="compositionally biased region" description="Basic and acidic residues" evidence="1">
    <location>
        <begin position="202"/>
        <end position="227"/>
    </location>
</feature>
<dbReference type="OrthoDB" id="9451547at2759"/>
<comment type="caution">
    <text evidence="3">The sequence shown here is derived from an EMBL/GenBank/DDBJ whole genome shotgun (WGS) entry which is preliminary data.</text>
</comment>
<evidence type="ECO:0000313" key="3">
    <source>
        <dbReference type="EMBL" id="ORX96674.1"/>
    </source>
</evidence>
<evidence type="ECO:0000313" key="4">
    <source>
        <dbReference type="Proteomes" id="UP000193144"/>
    </source>
</evidence>
<dbReference type="AlphaFoldDB" id="A0A1Y1YGB2"/>
<feature type="compositionally biased region" description="Basic and acidic residues" evidence="1">
    <location>
        <begin position="174"/>
        <end position="193"/>
    </location>
</feature>
<gene>
    <name evidence="3" type="ORF">BCR34DRAFT_593759</name>
</gene>
<evidence type="ECO:0000256" key="2">
    <source>
        <dbReference type="SAM" id="Phobius"/>
    </source>
</evidence>
<keyword evidence="2" id="KW-0812">Transmembrane</keyword>
<dbReference type="STRING" id="1231657.A0A1Y1YGB2"/>
<organism evidence="3 4">
    <name type="scientific">Clohesyomyces aquaticus</name>
    <dbReference type="NCBI Taxonomy" id="1231657"/>
    <lineage>
        <taxon>Eukaryota</taxon>
        <taxon>Fungi</taxon>
        <taxon>Dikarya</taxon>
        <taxon>Ascomycota</taxon>
        <taxon>Pezizomycotina</taxon>
        <taxon>Dothideomycetes</taxon>
        <taxon>Pleosporomycetidae</taxon>
        <taxon>Pleosporales</taxon>
        <taxon>Lindgomycetaceae</taxon>
        <taxon>Clohesyomyces</taxon>
    </lineage>
</organism>
<dbReference type="PANTHER" id="PTHR35043:SF7">
    <property type="entry name" value="TRANSCRIPTION FACTOR DOMAIN-CONTAINING PROTEIN"/>
    <property type="match status" value="1"/>
</dbReference>
<keyword evidence="4" id="KW-1185">Reference proteome</keyword>
<dbReference type="EMBL" id="MCFA01000250">
    <property type="protein sequence ID" value="ORX96674.1"/>
    <property type="molecule type" value="Genomic_DNA"/>
</dbReference>
<dbReference type="Proteomes" id="UP000193144">
    <property type="component" value="Unassembled WGS sequence"/>
</dbReference>